<protein>
    <submittedName>
        <fullName evidence="2">9150_t:CDS:1</fullName>
    </submittedName>
</protein>
<proteinExistence type="predicted"/>
<gene>
    <name evidence="2" type="ORF">ALEPTO_LOCUS9375</name>
</gene>
<dbReference type="EMBL" id="CAJVPS010007078">
    <property type="protein sequence ID" value="CAG8631569.1"/>
    <property type="molecule type" value="Genomic_DNA"/>
</dbReference>
<evidence type="ECO:0000313" key="3">
    <source>
        <dbReference type="Proteomes" id="UP000789508"/>
    </source>
</evidence>
<comment type="caution">
    <text evidence="2">The sequence shown here is derived from an EMBL/GenBank/DDBJ whole genome shotgun (WGS) entry which is preliminary data.</text>
</comment>
<name>A0A9N9GWI5_9GLOM</name>
<evidence type="ECO:0000313" key="2">
    <source>
        <dbReference type="EMBL" id="CAG8631569.1"/>
    </source>
</evidence>
<organism evidence="2 3">
    <name type="scientific">Ambispora leptoticha</name>
    <dbReference type="NCBI Taxonomy" id="144679"/>
    <lineage>
        <taxon>Eukaryota</taxon>
        <taxon>Fungi</taxon>
        <taxon>Fungi incertae sedis</taxon>
        <taxon>Mucoromycota</taxon>
        <taxon>Glomeromycotina</taxon>
        <taxon>Glomeromycetes</taxon>
        <taxon>Archaeosporales</taxon>
        <taxon>Ambisporaceae</taxon>
        <taxon>Ambispora</taxon>
    </lineage>
</organism>
<reference evidence="2" key="1">
    <citation type="submission" date="2021-06" db="EMBL/GenBank/DDBJ databases">
        <authorList>
            <person name="Kallberg Y."/>
            <person name="Tangrot J."/>
            <person name="Rosling A."/>
        </authorList>
    </citation>
    <scope>NUCLEOTIDE SEQUENCE</scope>
    <source>
        <strain evidence="2">FL130A</strain>
    </source>
</reference>
<feature type="region of interest" description="Disordered" evidence="1">
    <location>
        <begin position="175"/>
        <end position="245"/>
    </location>
</feature>
<accession>A0A9N9GWI5</accession>
<keyword evidence="3" id="KW-1185">Reference proteome</keyword>
<sequence>MDPSTQWLMHPIVQMISDKTSAKCNSLKYLNPTGTSSHPYSSHALTTDANEHGTLPHSLDYDNVKSPGKTAGRREGSGLPWTKHPRHVFLSPTKPLSPGGLAASLQKGSELSVPKRVANLPVLEAAATRKIFWERRTWSCRYRPEYIACAKVKSPGNTAGRREGSGLSWIKHPRHVFPSPTKPLPPGGLATSAWTGRREGSGLPWTKHPRHVFPSPTKSLPPGGLAASLQKGNELSVPKRVANLP</sequence>
<feature type="non-terminal residue" evidence="2">
    <location>
        <position position="245"/>
    </location>
</feature>
<feature type="region of interest" description="Disordered" evidence="1">
    <location>
        <begin position="53"/>
        <end position="84"/>
    </location>
</feature>
<dbReference type="Proteomes" id="UP000789508">
    <property type="component" value="Unassembled WGS sequence"/>
</dbReference>
<evidence type="ECO:0000256" key="1">
    <source>
        <dbReference type="SAM" id="MobiDB-lite"/>
    </source>
</evidence>
<dbReference type="AlphaFoldDB" id="A0A9N9GWI5"/>